<dbReference type="Pfam" id="PF06259">
    <property type="entry name" value="Abhydrolase_8"/>
    <property type="match status" value="1"/>
</dbReference>
<evidence type="ECO:0000313" key="3">
    <source>
        <dbReference type="Proteomes" id="UP000019226"/>
    </source>
</evidence>
<dbReference type="GeneID" id="82878680"/>
<dbReference type="SUPFAM" id="SSF53474">
    <property type="entry name" value="alpha/beta-Hydrolases"/>
    <property type="match status" value="1"/>
</dbReference>
<sequence length="375" mass="39726">MTLQSTSMFAAATALRQHSAATLNLQDESHGYQRAIIDAGFEGESLRLAVRNVEEEAASLSEPAMRMSLASGVLESFATLQQRVENLGSIGFAETLMGELGALGKALDWACARSIDALCTPLAAPPPKRLDDFGELPIDAIHELNMAQAPPQIRQLGDANPDLYLLEVSEETMVAIIDPDDVVTWPSSVTTFIDGVGSSDEGRWPTTIERSRSIAQATGGVTALWLGYKAPENLTRAVHSAPAEAAGGELARFQRSLGAHFPAAKKIVAGYSYGSVVTGYAAREGLDADELVLVGSPGTGVRHVSQLGFDGPVTAVTNDGDPISFTGGNYFGAHGVDPTAPLFGARPFPTRTKGTHSSYWTDPVFLKGLRTIAQR</sequence>
<keyword evidence="3" id="KW-1185">Reference proteome</keyword>
<dbReference type="Gene3D" id="3.40.50.1820">
    <property type="entry name" value="alpha/beta hydrolase"/>
    <property type="match status" value="1"/>
</dbReference>
<name>A0ABN4CFL5_9CORY</name>
<evidence type="ECO:0000259" key="1">
    <source>
        <dbReference type="Pfam" id="PF06259"/>
    </source>
</evidence>
<accession>A0ABN4CFL5</accession>
<gene>
    <name evidence="2" type="ORF">CCASEI_12925</name>
</gene>
<dbReference type="InterPro" id="IPR029058">
    <property type="entry name" value="AB_hydrolase_fold"/>
</dbReference>
<protein>
    <recommendedName>
        <fullName evidence="1">DUF1023 domain-containing protein</fullName>
    </recommendedName>
</protein>
<organism evidence="2 3">
    <name type="scientific">Corynebacterium casei LMG S-19264</name>
    <dbReference type="NCBI Taxonomy" id="1285583"/>
    <lineage>
        <taxon>Bacteria</taxon>
        <taxon>Bacillati</taxon>
        <taxon>Actinomycetota</taxon>
        <taxon>Actinomycetes</taxon>
        <taxon>Mycobacteriales</taxon>
        <taxon>Corynebacteriaceae</taxon>
        <taxon>Corynebacterium</taxon>
    </lineage>
</organism>
<proteinExistence type="predicted"/>
<reference evidence="3" key="1">
    <citation type="submission" date="2013-02" db="EMBL/GenBank/DDBJ databases">
        <title>The complete genome sequence of Corynebacterium casei LMG S-19264 (=DSM 44701).</title>
        <authorList>
            <person name="Ruckert C."/>
            <person name="Albersmeier A."/>
            <person name="Kalinowski J."/>
        </authorList>
    </citation>
    <scope>NUCLEOTIDE SEQUENCE [LARGE SCALE GENOMIC DNA]</scope>
    <source>
        <strain evidence="3">LMG S-19264</strain>
    </source>
</reference>
<dbReference type="RefSeq" id="WP_006822588.1">
    <property type="nucleotide sequence ID" value="NZ_CP004350.1"/>
</dbReference>
<dbReference type="EMBL" id="CP004350">
    <property type="protein sequence ID" value="AHI21135.1"/>
    <property type="molecule type" value="Genomic_DNA"/>
</dbReference>
<evidence type="ECO:0000313" key="2">
    <source>
        <dbReference type="EMBL" id="AHI21135.1"/>
    </source>
</evidence>
<feature type="domain" description="DUF1023" evidence="1">
    <location>
        <begin position="210"/>
        <end position="324"/>
    </location>
</feature>
<dbReference type="InterPro" id="IPR010427">
    <property type="entry name" value="DUF1023"/>
</dbReference>
<dbReference type="Proteomes" id="UP000019226">
    <property type="component" value="Chromosome"/>
</dbReference>